<accession>A0A6J7TBJ2</accession>
<gene>
    <name evidence="1" type="ORF">UFOPK3889_00736</name>
    <name evidence="2" type="ORF">UFOPK4275_00736</name>
</gene>
<dbReference type="AlphaFoldDB" id="A0A6J7TBJ2"/>
<protein>
    <submittedName>
        <fullName evidence="2">Unannotated protein</fullName>
    </submittedName>
</protein>
<proteinExistence type="predicted"/>
<evidence type="ECO:0000313" key="1">
    <source>
        <dbReference type="EMBL" id="CAB4972985.1"/>
    </source>
</evidence>
<sequence length="176" mass="19328">MPSLLACTRESILKPMSPICVANFVVSDLGMTHDAVSVQQTKIFIAGPNGYFFKSSTVGTTRSNSAHDPSSNLNRHTPMVQSRPLMVNLGTSTINTSAVRQSMRDVWLIFPKHLSIGVQVSEQFWPMKKLPPMVVAILAIIPFLKRACANGQCALLPMRIAYYKILIAWIGPNPSS</sequence>
<name>A0A6J7TBJ2_9ZZZZ</name>
<dbReference type="EMBL" id="CAFBQJ010000118">
    <property type="protein sequence ID" value="CAB5049698.1"/>
    <property type="molecule type" value="Genomic_DNA"/>
</dbReference>
<dbReference type="EMBL" id="CAFBNZ010000132">
    <property type="protein sequence ID" value="CAB4972985.1"/>
    <property type="molecule type" value="Genomic_DNA"/>
</dbReference>
<organism evidence="2">
    <name type="scientific">freshwater metagenome</name>
    <dbReference type="NCBI Taxonomy" id="449393"/>
    <lineage>
        <taxon>unclassified sequences</taxon>
        <taxon>metagenomes</taxon>
        <taxon>ecological metagenomes</taxon>
    </lineage>
</organism>
<reference evidence="2" key="1">
    <citation type="submission" date="2020-05" db="EMBL/GenBank/DDBJ databases">
        <authorList>
            <person name="Chiriac C."/>
            <person name="Salcher M."/>
            <person name="Ghai R."/>
            <person name="Kavagutti S V."/>
        </authorList>
    </citation>
    <scope>NUCLEOTIDE SEQUENCE</scope>
</reference>
<evidence type="ECO:0000313" key="2">
    <source>
        <dbReference type="EMBL" id="CAB5049698.1"/>
    </source>
</evidence>